<accession>X0ZQ14</accession>
<feature type="transmembrane region" description="Helical" evidence="1">
    <location>
        <begin position="49"/>
        <end position="67"/>
    </location>
</feature>
<protein>
    <submittedName>
        <fullName evidence="2">Uncharacterized protein</fullName>
    </submittedName>
</protein>
<feature type="transmembrane region" description="Helical" evidence="1">
    <location>
        <begin position="104"/>
        <end position="120"/>
    </location>
</feature>
<keyword evidence="1" id="KW-1133">Transmembrane helix</keyword>
<dbReference type="AlphaFoldDB" id="X0ZQ14"/>
<feature type="transmembrane region" description="Helical" evidence="1">
    <location>
        <begin position="126"/>
        <end position="143"/>
    </location>
</feature>
<evidence type="ECO:0000256" key="1">
    <source>
        <dbReference type="SAM" id="Phobius"/>
    </source>
</evidence>
<gene>
    <name evidence="2" type="ORF">S01H4_15840</name>
</gene>
<name>X0ZQ14_9ZZZZ</name>
<organism evidence="2">
    <name type="scientific">marine sediment metagenome</name>
    <dbReference type="NCBI Taxonomy" id="412755"/>
    <lineage>
        <taxon>unclassified sequences</taxon>
        <taxon>metagenomes</taxon>
        <taxon>ecological metagenomes</taxon>
    </lineage>
</organism>
<comment type="caution">
    <text evidence="2">The sequence shown here is derived from an EMBL/GenBank/DDBJ whole genome shotgun (WGS) entry which is preliminary data.</text>
</comment>
<reference evidence="2" key="1">
    <citation type="journal article" date="2014" name="Front. Microbiol.">
        <title>High frequency of phylogenetically diverse reductive dehalogenase-homologous genes in deep subseafloor sedimentary metagenomes.</title>
        <authorList>
            <person name="Kawai M."/>
            <person name="Futagami T."/>
            <person name="Toyoda A."/>
            <person name="Takaki Y."/>
            <person name="Nishi S."/>
            <person name="Hori S."/>
            <person name="Arai W."/>
            <person name="Tsubouchi T."/>
            <person name="Morono Y."/>
            <person name="Uchiyama I."/>
            <person name="Ito T."/>
            <person name="Fujiyama A."/>
            <person name="Inagaki F."/>
            <person name="Takami H."/>
        </authorList>
    </citation>
    <scope>NUCLEOTIDE SEQUENCE</scope>
    <source>
        <strain evidence="2">Expedition CK06-06</strain>
    </source>
</reference>
<dbReference type="EMBL" id="BART01006944">
    <property type="protein sequence ID" value="GAG71825.1"/>
    <property type="molecule type" value="Genomic_DNA"/>
</dbReference>
<keyword evidence="1" id="KW-0812">Transmembrane</keyword>
<proteinExistence type="predicted"/>
<sequence length="188" mass="21501">MNKDFPLDQTAQAITNEWIVTFLRWVVLLVFLVIRYLTDAVEQFYLEPLYYFVILGALYNLYATYLLYTGHVKRNLPHFLSFFLVTDILLLVSLVVFSNIYQHGLLVFYFFLIIIVALRASFDLSLVLGPVIILAYLVSSYLLQGSGMVSFKRLSMDIVGLLFLSAACGWFSEGRSRAWQAVHQMGGS</sequence>
<feature type="transmembrane region" description="Helical" evidence="1">
    <location>
        <begin position="18"/>
        <end position="37"/>
    </location>
</feature>
<evidence type="ECO:0000313" key="2">
    <source>
        <dbReference type="EMBL" id="GAG71825.1"/>
    </source>
</evidence>
<feature type="transmembrane region" description="Helical" evidence="1">
    <location>
        <begin position="79"/>
        <end position="97"/>
    </location>
</feature>
<keyword evidence="1" id="KW-0472">Membrane</keyword>